<dbReference type="NCBIfam" id="TIGR00530">
    <property type="entry name" value="AGP_acyltrn"/>
    <property type="match status" value="1"/>
</dbReference>
<keyword evidence="16 18" id="KW-0012">Acyltransferase</keyword>
<dbReference type="PANTHER" id="PTHR10434">
    <property type="entry name" value="1-ACYL-SN-GLYCEROL-3-PHOSPHATE ACYLTRANSFERASE"/>
    <property type="match status" value="1"/>
</dbReference>
<evidence type="ECO:0000313" key="21">
    <source>
        <dbReference type="Proteomes" id="UP000230463"/>
    </source>
</evidence>
<evidence type="ECO:0000256" key="17">
    <source>
        <dbReference type="ARBA" id="ARBA00037183"/>
    </source>
</evidence>
<comment type="catalytic activity">
    <reaction evidence="1 18">
        <text>a 1-acyl-sn-glycero-3-phosphate + an acyl-CoA = a 1,2-diacyl-sn-glycero-3-phosphate + CoA</text>
        <dbReference type="Rhea" id="RHEA:19709"/>
        <dbReference type="ChEBI" id="CHEBI:57287"/>
        <dbReference type="ChEBI" id="CHEBI:57970"/>
        <dbReference type="ChEBI" id="CHEBI:58342"/>
        <dbReference type="ChEBI" id="CHEBI:58608"/>
        <dbReference type="EC" id="2.3.1.51"/>
    </reaction>
</comment>
<sequence length="271" mass="30541">MTKSQYTSLLTRCTRIIRLALWLRKTIRRVKRFNSLNATERNNELVSIAQNLLHILHVKVKPEQAMPDTASMPWLTVANHVTWLDIFVLMAYIPGGFIAKQSIKSWPVLGKLVTNGGTVYINRQSRQDINPVINAIEQALHEGKNVLFFPEAYTSEGLTTLPFKAALFQAAIDADRPVMPVAIRYYDMQGQRTPKVAFVGKTTLLRSLWNIVSLPEIMVKVDFAALLNADDNKITDRFKLKTQAEDFIRARVLSDSPITSINASADNISSQ</sequence>
<comment type="similarity">
    <text evidence="5 18">Belongs to the 1-acyl-sn-glycerol-3-phosphate acyltransferase family.</text>
</comment>
<dbReference type="GO" id="GO:0003841">
    <property type="term" value="F:1-acylglycerol-3-phosphate O-acyltransferase activity"/>
    <property type="evidence" value="ECO:0007669"/>
    <property type="project" value="UniProtKB-UniRule"/>
</dbReference>
<comment type="domain">
    <text evidence="18">The HXXXXD motif is essential for acyltransferase activity and may constitute the binding site for the phosphate moiety of the glycerol-3-phosphate.</text>
</comment>
<dbReference type="InterPro" id="IPR004552">
    <property type="entry name" value="AGP_acyltrans"/>
</dbReference>
<proteinExistence type="inferred from homology"/>
<evidence type="ECO:0000256" key="15">
    <source>
        <dbReference type="ARBA" id="ARBA00023264"/>
    </source>
</evidence>
<comment type="pathway">
    <text evidence="3">Phospholipid metabolism; CDP-diacylglycerol biosynthesis; CDP-diacylglycerol from sn-glycerol 3-phosphate: step 2/3.</text>
</comment>
<evidence type="ECO:0000256" key="18">
    <source>
        <dbReference type="RuleBase" id="RU361267"/>
    </source>
</evidence>
<evidence type="ECO:0000256" key="12">
    <source>
        <dbReference type="ARBA" id="ARBA00023098"/>
    </source>
</evidence>
<keyword evidence="8" id="KW-1003">Cell membrane</keyword>
<evidence type="ECO:0000256" key="16">
    <source>
        <dbReference type="ARBA" id="ARBA00023315"/>
    </source>
</evidence>
<evidence type="ECO:0000256" key="14">
    <source>
        <dbReference type="ARBA" id="ARBA00023209"/>
    </source>
</evidence>
<dbReference type="GO" id="GO:0006654">
    <property type="term" value="P:phosphatidic acid biosynthetic process"/>
    <property type="evidence" value="ECO:0007669"/>
    <property type="project" value="TreeGrafter"/>
</dbReference>
<comment type="function">
    <text evidence="17">Converts lysophosphatidic acid (LPA) into phosphatidic acid by incorporating acyl moiety at the 2 position.</text>
</comment>
<keyword evidence="13" id="KW-0472">Membrane</keyword>
<dbReference type="GO" id="GO:0005886">
    <property type="term" value="C:plasma membrane"/>
    <property type="evidence" value="ECO:0007669"/>
    <property type="project" value="UniProtKB-SubCell"/>
</dbReference>
<keyword evidence="11 18" id="KW-0808">Transferase</keyword>
<dbReference type="SMART" id="SM00563">
    <property type="entry name" value="PlsC"/>
    <property type="match status" value="1"/>
</dbReference>
<name>A0A855FNQ4_9NEIS</name>
<dbReference type="InterPro" id="IPR002123">
    <property type="entry name" value="Plipid/glycerol_acylTrfase"/>
</dbReference>
<keyword evidence="12 18" id="KW-0443">Lipid metabolism</keyword>
<evidence type="ECO:0000256" key="13">
    <source>
        <dbReference type="ARBA" id="ARBA00023136"/>
    </source>
</evidence>
<keyword evidence="10" id="KW-0997">Cell inner membrane</keyword>
<evidence type="ECO:0000256" key="4">
    <source>
        <dbReference type="ARBA" id="ARBA00005189"/>
    </source>
</evidence>
<dbReference type="EMBL" id="MEIU01000057">
    <property type="protein sequence ID" value="PIT60017.1"/>
    <property type="molecule type" value="Genomic_DNA"/>
</dbReference>
<comment type="caution">
    <text evidence="20">The sequence shown here is derived from an EMBL/GenBank/DDBJ whole genome shotgun (WGS) entry which is preliminary data.</text>
</comment>
<protein>
    <recommendedName>
        <fullName evidence="7 18">1-acyl-sn-glycerol-3-phosphate acyltransferase</fullName>
        <ecNumber evidence="6 18">2.3.1.51</ecNumber>
    </recommendedName>
</protein>
<organism evidence="20 21">
    <name type="scientific">Snodgrassella alvi</name>
    <dbReference type="NCBI Taxonomy" id="1196083"/>
    <lineage>
        <taxon>Bacteria</taxon>
        <taxon>Pseudomonadati</taxon>
        <taxon>Pseudomonadota</taxon>
        <taxon>Betaproteobacteria</taxon>
        <taxon>Neisseriales</taxon>
        <taxon>Neisseriaceae</taxon>
        <taxon>Snodgrassella</taxon>
    </lineage>
</organism>
<evidence type="ECO:0000313" key="20">
    <source>
        <dbReference type="EMBL" id="PIT60017.1"/>
    </source>
</evidence>
<dbReference type="Pfam" id="PF01553">
    <property type="entry name" value="Acyltransferase"/>
    <property type="match status" value="1"/>
</dbReference>
<keyword evidence="15 18" id="KW-1208">Phospholipid metabolism</keyword>
<dbReference type="UniPathway" id="UPA00557">
    <property type="reaction ID" value="UER00613"/>
</dbReference>
<dbReference type="GO" id="GO:0016024">
    <property type="term" value="P:CDP-diacylglycerol biosynthetic process"/>
    <property type="evidence" value="ECO:0007669"/>
    <property type="project" value="UniProtKB-UniPathway"/>
</dbReference>
<evidence type="ECO:0000256" key="11">
    <source>
        <dbReference type="ARBA" id="ARBA00022679"/>
    </source>
</evidence>
<dbReference type="AlphaFoldDB" id="A0A855FNQ4"/>
<dbReference type="RefSeq" id="WP_100123817.1">
    <property type="nucleotide sequence ID" value="NZ_MEIO01000028.1"/>
</dbReference>
<accession>A0A855FNQ4</accession>
<dbReference type="SUPFAM" id="SSF69593">
    <property type="entry name" value="Glycerol-3-phosphate (1)-acyltransferase"/>
    <property type="match status" value="1"/>
</dbReference>
<comment type="pathway">
    <text evidence="4">Lipid metabolism.</text>
</comment>
<evidence type="ECO:0000259" key="19">
    <source>
        <dbReference type="SMART" id="SM00563"/>
    </source>
</evidence>
<evidence type="ECO:0000256" key="6">
    <source>
        <dbReference type="ARBA" id="ARBA00013211"/>
    </source>
</evidence>
<gene>
    <name evidence="20" type="ORF">BHC57_07055</name>
</gene>
<keyword evidence="14 18" id="KW-0594">Phospholipid biosynthesis</keyword>
<reference evidence="20 21" key="1">
    <citation type="journal article" date="2017" name="MBio">
        <title>Type VI secretion-mediated competition in the bee gut microbiome.</title>
        <authorList>
            <person name="Steele M.I."/>
            <person name="Kwong W.K."/>
            <person name="Powell J.E."/>
            <person name="Whiteley M."/>
            <person name="Moran N.A."/>
        </authorList>
    </citation>
    <scope>NUCLEOTIDE SEQUENCE [LARGE SCALE GENOMIC DNA]</scope>
    <source>
        <strain evidence="20 21">HK3</strain>
    </source>
</reference>
<evidence type="ECO:0000256" key="3">
    <source>
        <dbReference type="ARBA" id="ARBA00004728"/>
    </source>
</evidence>
<evidence type="ECO:0000256" key="7">
    <source>
        <dbReference type="ARBA" id="ARBA00016139"/>
    </source>
</evidence>
<evidence type="ECO:0000256" key="2">
    <source>
        <dbReference type="ARBA" id="ARBA00004417"/>
    </source>
</evidence>
<dbReference type="PANTHER" id="PTHR10434:SF59">
    <property type="entry name" value="1-ACYL-SN-GLYCEROL-3-PHOSPHATE ACYLTRANSFERASE"/>
    <property type="match status" value="1"/>
</dbReference>
<evidence type="ECO:0000256" key="9">
    <source>
        <dbReference type="ARBA" id="ARBA00022516"/>
    </source>
</evidence>
<dbReference type="EC" id="2.3.1.51" evidence="6 18"/>
<dbReference type="Proteomes" id="UP000230463">
    <property type="component" value="Unassembled WGS sequence"/>
</dbReference>
<feature type="domain" description="Phospholipid/glycerol acyltransferase" evidence="19">
    <location>
        <begin position="74"/>
        <end position="186"/>
    </location>
</feature>
<evidence type="ECO:0000256" key="1">
    <source>
        <dbReference type="ARBA" id="ARBA00001141"/>
    </source>
</evidence>
<evidence type="ECO:0000256" key="10">
    <source>
        <dbReference type="ARBA" id="ARBA00022519"/>
    </source>
</evidence>
<keyword evidence="9 18" id="KW-0444">Lipid biosynthesis</keyword>
<comment type="subcellular location">
    <subcellularLocation>
        <location evidence="2">Cell inner membrane</location>
        <topology evidence="2">Peripheral membrane protein</topology>
    </subcellularLocation>
</comment>
<evidence type="ECO:0000256" key="5">
    <source>
        <dbReference type="ARBA" id="ARBA00008655"/>
    </source>
</evidence>
<dbReference type="CDD" id="cd07989">
    <property type="entry name" value="LPLAT_AGPAT-like"/>
    <property type="match status" value="1"/>
</dbReference>
<evidence type="ECO:0000256" key="8">
    <source>
        <dbReference type="ARBA" id="ARBA00022475"/>
    </source>
</evidence>